<dbReference type="AlphaFoldDB" id="A0A5C5UHY3"/>
<evidence type="ECO:0000313" key="2">
    <source>
        <dbReference type="EMBL" id="TWT25479.1"/>
    </source>
</evidence>
<name>A0A5C5UHY3_9CORY</name>
<keyword evidence="3" id="KW-1185">Reference proteome</keyword>
<sequence length="264" mass="29495">MTIVALVLVFDLVFYLMGWIELRQAFWIVVSINGSLILALFAVHFCFALVLSRRSQRKPFDIFVELLELSKMGRLVIAECRSYKAMYLCVVRRPDVEGHGNLPFRSDRGTWGVSIAFIAAAMIELLVVHFIVGNFHLRMVLLILSLSGIISYIGLCCAKVAFPHFVSAEELVLRRYGNVLARIARADIESVSISRNVSLIDDSVSDGDLSLGSPDGTNVAIVLREPIYVEIHSFLPSRRSAGDVERLYIFVNDAESFCDALCET</sequence>
<feature type="transmembrane region" description="Helical" evidence="1">
    <location>
        <begin position="139"/>
        <end position="162"/>
    </location>
</feature>
<comment type="caution">
    <text evidence="2">The sequence shown here is derived from an EMBL/GenBank/DDBJ whole genome shotgun (WGS) entry which is preliminary data.</text>
</comment>
<dbReference type="RefSeq" id="WP_146324348.1">
    <property type="nucleotide sequence ID" value="NZ_BAABLR010000021.1"/>
</dbReference>
<evidence type="ECO:0000256" key="1">
    <source>
        <dbReference type="SAM" id="Phobius"/>
    </source>
</evidence>
<accession>A0A5C5UHY3</accession>
<organism evidence="2 3">
    <name type="scientific">Corynebacterium canis</name>
    <dbReference type="NCBI Taxonomy" id="679663"/>
    <lineage>
        <taxon>Bacteria</taxon>
        <taxon>Bacillati</taxon>
        <taxon>Actinomycetota</taxon>
        <taxon>Actinomycetes</taxon>
        <taxon>Mycobacteriales</taxon>
        <taxon>Corynebacteriaceae</taxon>
        <taxon>Corynebacterium</taxon>
    </lineage>
</organism>
<keyword evidence="1" id="KW-1133">Transmembrane helix</keyword>
<evidence type="ECO:0000313" key="3">
    <source>
        <dbReference type="Proteomes" id="UP000320791"/>
    </source>
</evidence>
<feature type="transmembrane region" description="Helical" evidence="1">
    <location>
        <begin position="111"/>
        <end position="133"/>
    </location>
</feature>
<proteinExistence type="predicted"/>
<gene>
    <name evidence="2" type="ORF">FRX94_06630</name>
</gene>
<protein>
    <submittedName>
        <fullName evidence="2">Uncharacterized protein</fullName>
    </submittedName>
</protein>
<dbReference type="EMBL" id="VOHM01000012">
    <property type="protein sequence ID" value="TWT25479.1"/>
    <property type="molecule type" value="Genomic_DNA"/>
</dbReference>
<dbReference type="Proteomes" id="UP000320791">
    <property type="component" value="Unassembled WGS sequence"/>
</dbReference>
<reference evidence="2 3" key="1">
    <citation type="submission" date="2019-08" db="EMBL/GenBank/DDBJ databases">
        <authorList>
            <person name="Lei W."/>
        </authorList>
    </citation>
    <scope>NUCLEOTIDE SEQUENCE [LARGE SCALE GENOMIC DNA]</scope>
    <source>
        <strain evidence="2 3">CCUG 58627</strain>
    </source>
</reference>
<feature type="transmembrane region" description="Helical" evidence="1">
    <location>
        <begin position="28"/>
        <end position="51"/>
    </location>
</feature>
<keyword evidence="1" id="KW-0812">Transmembrane</keyword>
<keyword evidence="1" id="KW-0472">Membrane</keyword>